<evidence type="ECO:0000256" key="6">
    <source>
        <dbReference type="ARBA" id="ARBA00039017"/>
    </source>
</evidence>
<dbReference type="InterPro" id="IPR052347">
    <property type="entry name" value="Isochorismatase_Nicotinamidase"/>
</dbReference>
<evidence type="ECO:0000256" key="1">
    <source>
        <dbReference type="ARBA" id="ARBA00006336"/>
    </source>
</evidence>
<dbReference type="STRING" id="1399797.GCA_000518285_01503"/>
<keyword evidence="4" id="KW-0378">Hydrolase</keyword>
<dbReference type="GO" id="GO:0008936">
    <property type="term" value="F:nicotinamidase activity"/>
    <property type="evidence" value="ECO:0007669"/>
    <property type="project" value="UniProtKB-EC"/>
</dbReference>
<keyword evidence="3" id="KW-0479">Metal-binding</keyword>
<evidence type="ECO:0000259" key="8">
    <source>
        <dbReference type="Pfam" id="PF00857"/>
    </source>
</evidence>
<evidence type="ECO:0000256" key="5">
    <source>
        <dbReference type="ARBA" id="ARBA00037900"/>
    </source>
</evidence>
<dbReference type="RefSeq" id="WP_028126842.1">
    <property type="nucleotide sequence ID" value="NZ_PHNE01000001.1"/>
</dbReference>
<organism evidence="9 10">
    <name type="scientific">Williamsoniiplasma lucivorax</name>
    <dbReference type="NCBI Taxonomy" id="209274"/>
    <lineage>
        <taxon>Bacteria</taxon>
        <taxon>Bacillati</taxon>
        <taxon>Mycoplasmatota</taxon>
        <taxon>Mollicutes</taxon>
        <taxon>Entomoplasmatales</taxon>
        <taxon>Williamsoniiplasma</taxon>
    </lineage>
</organism>
<comment type="caution">
    <text evidence="9">The sequence shown here is derived from an EMBL/GenBank/DDBJ whole genome shotgun (WGS) entry which is preliminary data.</text>
</comment>
<name>A0A2S5RFC6_9MOLU</name>
<dbReference type="InterPro" id="IPR000868">
    <property type="entry name" value="Isochorismatase-like_dom"/>
</dbReference>
<proteinExistence type="inferred from homology"/>
<reference evidence="9 10" key="1">
    <citation type="submission" date="2017-11" db="EMBL/GenBank/DDBJ databases">
        <title>Genome sequence of Entomoplasma lucivorax PIPN-2 (ATCC 49196).</title>
        <authorList>
            <person name="Lo W.-S."/>
            <person name="Gasparich G.E."/>
            <person name="Kuo C.-H."/>
        </authorList>
    </citation>
    <scope>NUCLEOTIDE SEQUENCE [LARGE SCALE GENOMIC DNA]</scope>
    <source>
        <strain evidence="9 10">PIPN-2</strain>
    </source>
</reference>
<evidence type="ECO:0000256" key="4">
    <source>
        <dbReference type="ARBA" id="ARBA00022801"/>
    </source>
</evidence>
<evidence type="ECO:0000256" key="7">
    <source>
        <dbReference type="ARBA" id="ARBA00043224"/>
    </source>
</evidence>
<dbReference type="GO" id="GO:0019363">
    <property type="term" value="P:pyridine nucleotide biosynthetic process"/>
    <property type="evidence" value="ECO:0007669"/>
    <property type="project" value="UniProtKB-KW"/>
</dbReference>
<dbReference type="GO" id="GO:0046872">
    <property type="term" value="F:metal ion binding"/>
    <property type="evidence" value="ECO:0007669"/>
    <property type="project" value="UniProtKB-KW"/>
</dbReference>
<dbReference type="PANTHER" id="PTHR11080">
    <property type="entry name" value="PYRAZINAMIDASE/NICOTINAMIDASE"/>
    <property type="match status" value="1"/>
</dbReference>
<comment type="similarity">
    <text evidence="1">Belongs to the isochorismatase family.</text>
</comment>
<gene>
    <name evidence="9" type="primary">pncA</name>
    <name evidence="9" type="ORF">ELUCI_v1c03200</name>
</gene>
<dbReference type="EC" id="3.5.1.19" evidence="6"/>
<keyword evidence="10" id="KW-1185">Reference proteome</keyword>
<dbReference type="EMBL" id="PHNE01000001">
    <property type="protein sequence ID" value="PPE06029.1"/>
    <property type="molecule type" value="Genomic_DNA"/>
</dbReference>
<dbReference type="Proteomes" id="UP000237865">
    <property type="component" value="Unassembled WGS sequence"/>
</dbReference>
<accession>A0A2S5RFC6</accession>
<evidence type="ECO:0000256" key="3">
    <source>
        <dbReference type="ARBA" id="ARBA00022723"/>
    </source>
</evidence>
<comment type="pathway">
    <text evidence="5">Cofactor biosynthesis; nicotinate biosynthesis; nicotinate from nicotinamide: step 1/1.</text>
</comment>
<dbReference type="SUPFAM" id="SSF52499">
    <property type="entry name" value="Isochorismatase-like hydrolases"/>
    <property type="match status" value="1"/>
</dbReference>
<dbReference type="PANTHER" id="PTHR11080:SF2">
    <property type="entry name" value="LD05707P"/>
    <property type="match status" value="1"/>
</dbReference>
<protein>
    <recommendedName>
        <fullName evidence="6">nicotinamidase</fullName>
        <ecNumber evidence="6">3.5.1.19</ecNumber>
    </recommendedName>
    <alternativeName>
        <fullName evidence="7">Nicotinamide deamidase</fullName>
    </alternativeName>
</protein>
<dbReference type="Pfam" id="PF00857">
    <property type="entry name" value="Isochorismatase"/>
    <property type="match status" value="1"/>
</dbReference>
<dbReference type="InterPro" id="IPR036380">
    <property type="entry name" value="Isochorismatase-like_sf"/>
</dbReference>
<feature type="domain" description="Isochorismatase-like" evidence="8">
    <location>
        <begin position="4"/>
        <end position="151"/>
    </location>
</feature>
<evidence type="ECO:0000313" key="9">
    <source>
        <dbReference type="EMBL" id="PPE06029.1"/>
    </source>
</evidence>
<evidence type="ECO:0000313" key="10">
    <source>
        <dbReference type="Proteomes" id="UP000237865"/>
    </source>
</evidence>
<dbReference type="AlphaFoldDB" id="A0A2S5RFC6"/>
<dbReference type="Gene3D" id="3.40.50.850">
    <property type="entry name" value="Isochorismatase-like"/>
    <property type="match status" value="1"/>
</dbReference>
<evidence type="ECO:0000256" key="2">
    <source>
        <dbReference type="ARBA" id="ARBA00022642"/>
    </source>
</evidence>
<sequence>MKKTALLIIDYQYDFVNPKGSLYVLHAEKLKPYIQALMLKFHQENQLIIASMDDHPNDHASFQIWPKHCVQNSMGAKLYLDPTYLQLINKIIYKGQHTKYESYSAFFDEAGTSNGLDEYLKSKKITKLILVGVALDICVLQTYNHAIELGYLAEIDLKGSAALKG</sequence>
<keyword evidence="2" id="KW-0662">Pyridine nucleotide biosynthesis</keyword>